<reference evidence="6" key="1">
    <citation type="submission" date="2022-11" db="UniProtKB">
        <authorList>
            <consortium name="WormBaseParasite"/>
        </authorList>
    </citation>
    <scope>IDENTIFICATION</scope>
</reference>
<dbReference type="InterPro" id="IPR003306">
    <property type="entry name" value="WIF"/>
</dbReference>
<feature type="signal peptide" evidence="3">
    <location>
        <begin position="1"/>
        <end position="22"/>
    </location>
</feature>
<name>A0A915PVG9_9BILA</name>
<feature type="chain" id="PRO_5038104498" evidence="3">
    <location>
        <begin position="23"/>
        <end position="173"/>
    </location>
</feature>
<dbReference type="AlphaFoldDB" id="A0A915PVG9"/>
<accession>A0A915PVG9</accession>
<keyword evidence="5" id="KW-1185">Reference proteome</keyword>
<dbReference type="Gene3D" id="2.60.40.2170">
    <property type="entry name" value="Wnt, WIF domain"/>
    <property type="match status" value="1"/>
</dbReference>
<dbReference type="WBParaSite" id="sdigi.contig285.g7073.t1">
    <property type="protein sequence ID" value="sdigi.contig285.g7073.t1"/>
    <property type="gene ID" value="sdigi.contig285.g7073"/>
</dbReference>
<dbReference type="InterPro" id="IPR038677">
    <property type="entry name" value="WIF_sf"/>
</dbReference>
<keyword evidence="2" id="KW-0325">Glycoprotein</keyword>
<evidence type="ECO:0000259" key="4">
    <source>
        <dbReference type="PROSITE" id="PS50814"/>
    </source>
</evidence>
<evidence type="ECO:0000256" key="2">
    <source>
        <dbReference type="ARBA" id="ARBA00023180"/>
    </source>
</evidence>
<evidence type="ECO:0000256" key="1">
    <source>
        <dbReference type="ARBA" id="ARBA00022729"/>
    </source>
</evidence>
<protein>
    <submittedName>
        <fullName evidence="6">WIF domain-containing protein</fullName>
    </submittedName>
</protein>
<dbReference type="SMART" id="SM00469">
    <property type="entry name" value="WIF"/>
    <property type="match status" value="1"/>
</dbReference>
<sequence>MRKLAAILVPLQLSLLSHLVHSMINFFISQAEMDRTLGLNVQLNYIENGTVNLYSVNFPYRININVSYVQYSWNTKVRDRSVHYAIRAASHDSVLIPLLHIPSRGKIPLKTETFTIEYRCAGVKAGKFDIQINFNFDWPSSANQTKISLKQEKLCTAREVRRAYGTFLYVFNW</sequence>
<keyword evidence="1 3" id="KW-0732">Signal</keyword>
<evidence type="ECO:0000313" key="6">
    <source>
        <dbReference type="WBParaSite" id="sdigi.contig285.g7073.t1"/>
    </source>
</evidence>
<dbReference type="Proteomes" id="UP000887581">
    <property type="component" value="Unplaced"/>
</dbReference>
<dbReference type="PROSITE" id="PS50814">
    <property type="entry name" value="WIF"/>
    <property type="match status" value="1"/>
</dbReference>
<organism evidence="5 6">
    <name type="scientific">Setaria digitata</name>
    <dbReference type="NCBI Taxonomy" id="48799"/>
    <lineage>
        <taxon>Eukaryota</taxon>
        <taxon>Metazoa</taxon>
        <taxon>Ecdysozoa</taxon>
        <taxon>Nematoda</taxon>
        <taxon>Chromadorea</taxon>
        <taxon>Rhabditida</taxon>
        <taxon>Spirurina</taxon>
        <taxon>Spiruromorpha</taxon>
        <taxon>Filarioidea</taxon>
        <taxon>Setariidae</taxon>
        <taxon>Setaria</taxon>
    </lineage>
</organism>
<evidence type="ECO:0000256" key="3">
    <source>
        <dbReference type="SAM" id="SignalP"/>
    </source>
</evidence>
<evidence type="ECO:0000313" key="5">
    <source>
        <dbReference type="Proteomes" id="UP000887581"/>
    </source>
</evidence>
<proteinExistence type="predicted"/>
<dbReference type="Pfam" id="PF02019">
    <property type="entry name" value="WIF"/>
    <property type="match status" value="1"/>
</dbReference>
<feature type="domain" description="WIF" evidence="4">
    <location>
        <begin position="26"/>
        <end position="155"/>
    </location>
</feature>